<dbReference type="Gene3D" id="1.10.510.10">
    <property type="entry name" value="Transferase(Phosphotransferase) domain 1"/>
    <property type="match status" value="1"/>
</dbReference>
<evidence type="ECO:0000256" key="1">
    <source>
        <dbReference type="ARBA" id="ARBA00000900"/>
    </source>
</evidence>
<evidence type="ECO:0000256" key="6">
    <source>
        <dbReference type="ARBA" id="ARBA00022786"/>
    </source>
</evidence>
<dbReference type="Pfam" id="PF00582">
    <property type="entry name" value="Usp"/>
    <property type="match status" value="1"/>
</dbReference>
<dbReference type="PROSITE" id="PS50011">
    <property type="entry name" value="PROTEIN_KINASE_DOM"/>
    <property type="match status" value="1"/>
</dbReference>
<evidence type="ECO:0000256" key="4">
    <source>
        <dbReference type="ARBA" id="ARBA00022741"/>
    </source>
</evidence>
<dbReference type="AlphaFoldDB" id="A0A6A2ZB22"/>
<dbReference type="EMBL" id="VEPZ02001191">
    <property type="protein sequence ID" value="KAE8688232.1"/>
    <property type="molecule type" value="Genomic_DNA"/>
</dbReference>
<dbReference type="SUPFAM" id="SSF52402">
    <property type="entry name" value="Adenine nucleotide alpha hydrolases-like"/>
    <property type="match status" value="1"/>
</dbReference>
<feature type="domain" description="Protein kinase" evidence="12">
    <location>
        <begin position="427"/>
        <end position="695"/>
    </location>
</feature>
<dbReference type="InterPro" id="IPR008271">
    <property type="entry name" value="Ser/Thr_kinase_AS"/>
</dbReference>
<keyword evidence="14" id="KW-1185">Reference proteome</keyword>
<comment type="catalytic activity">
    <reaction evidence="9">
        <text>L-seryl-[protein] + ATP = O-phospho-L-seryl-[protein] + ADP + H(+)</text>
        <dbReference type="Rhea" id="RHEA:17989"/>
        <dbReference type="Rhea" id="RHEA-COMP:9863"/>
        <dbReference type="Rhea" id="RHEA-COMP:11604"/>
        <dbReference type="ChEBI" id="CHEBI:15378"/>
        <dbReference type="ChEBI" id="CHEBI:29999"/>
        <dbReference type="ChEBI" id="CHEBI:30616"/>
        <dbReference type="ChEBI" id="CHEBI:83421"/>
        <dbReference type="ChEBI" id="CHEBI:456216"/>
        <dbReference type="EC" id="2.7.11.1"/>
    </reaction>
</comment>
<feature type="compositionally biased region" description="Polar residues" evidence="11">
    <location>
        <begin position="174"/>
        <end position="190"/>
    </location>
</feature>
<evidence type="ECO:0000256" key="8">
    <source>
        <dbReference type="ARBA" id="ARBA00047899"/>
    </source>
</evidence>
<comment type="catalytic activity">
    <reaction evidence="8">
        <text>L-threonyl-[protein] + ATP = O-phospho-L-threonyl-[protein] + ADP + H(+)</text>
        <dbReference type="Rhea" id="RHEA:46608"/>
        <dbReference type="Rhea" id="RHEA-COMP:11060"/>
        <dbReference type="Rhea" id="RHEA-COMP:11605"/>
        <dbReference type="ChEBI" id="CHEBI:15378"/>
        <dbReference type="ChEBI" id="CHEBI:30013"/>
        <dbReference type="ChEBI" id="CHEBI:30616"/>
        <dbReference type="ChEBI" id="CHEBI:61977"/>
        <dbReference type="ChEBI" id="CHEBI:456216"/>
        <dbReference type="EC" id="2.7.11.1"/>
    </reaction>
</comment>
<dbReference type="InterPro" id="IPR051348">
    <property type="entry name" value="U-box_ubiquitin_ligases"/>
</dbReference>
<protein>
    <submittedName>
        <fullName evidence="13">Detected protein of confused Function</fullName>
    </submittedName>
</protein>
<feature type="coiled-coil region" evidence="10">
    <location>
        <begin position="366"/>
        <end position="404"/>
    </location>
</feature>
<dbReference type="Proteomes" id="UP000436088">
    <property type="component" value="Unassembled WGS sequence"/>
</dbReference>
<keyword evidence="2" id="KW-0723">Serine/threonine-protein kinase</keyword>
<sequence length="695" mass="76503">MKKGGGNGLVAVAIDKDKGSQHAFRWAVEHLLSKSQTVVLIHVVNKNGASNGSDSSNKQLTEKISKELFLTFHCFCTRKDIHSLDVVLEDSDVVKALTEYVSYAAIEKLVLGAPSRSGFMRKFRADIPSCVSKASPDFCTVYVISKGKVSSVRNAVRAAPFASPLLDQIKKSTTRSQGLSVSKPSLSNPGSGKGVDNRSASKHRTSIDCGSGQVSRNNPVKQKMLPPTRASLARAFADLSESDTDISFVSSDRPSTDCGSSLLFDSFIDSSRNMRLSNCTDISVGSLRSGMRWDDCNSQFDFSQPSIDSGRSSCSSQNLDEVEAEMKRLTQELKQKMDLYGNACREAISAKQQTYEPQAIEIKHGKNQEEQRLEEVQRAEEAAMTAVEKEKAKCKAAMEAAEAILSNSNIKYKRYSIEEIEKATENFAPNRKIGEGGYGPVFKCYLEHTQVAVKVLRPDAAQGRLQFLQEIEVLSCIRHPNMVLLLGACPEYGILVYEYMARGSLDDCLFRKGNSPVLSWQLRFRIAADIATGLLFLHQTKPEPIVHRDMKPANLLLDHNYVSKISDVGLAKLVPAVAENVTQCCITSAAGTFCYIDPEYQQTARPPMGLSHYVGLAIENGTFEEMLDPAVTDWPGEETLSMAKLAIRCAELRRRDRPDIDKEVLPELTRLKEIAEENMPPSCLADSGGTSPTHD</sequence>
<dbReference type="Gene3D" id="3.40.50.620">
    <property type="entry name" value="HUPs"/>
    <property type="match status" value="1"/>
</dbReference>
<dbReference type="InterPro" id="IPR006016">
    <property type="entry name" value="UspA"/>
</dbReference>
<keyword evidence="10" id="KW-0175">Coiled coil</keyword>
<proteinExistence type="predicted"/>
<keyword evidence="4" id="KW-0547">Nucleotide-binding</keyword>
<feature type="coiled-coil region" evidence="10">
    <location>
        <begin position="312"/>
        <end position="339"/>
    </location>
</feature>
<dbReference type="PANTHER" id="PTHR45647">
    <property type="entry name" value="OS02G0152300 PROTEIN"/>
    <property type="match status" value="1"/>
</dbReference>
<evidence type="ECO:0000259" key="12">
    <source>
        <dbReference type="PROSITE" id="PS50011"/>
    </source>
</evidence>
<feature type="region of interest" description="Disordered" evidence="11">
    <location>
        <begin position="676"/>
        <end position="695"/>
    </location>
</feature>
<reference evidence="13" key="1">
    <citation type="submission" date="2019-09" db="EMBL/GenBank/DDBJ databases">
        <title>Draft genome information of white flower Hibiscus syriacus.</title>
        <authorList>
            <person name="Kim Y.-M."/>
        </authorList>
    </citation>
    <scope>NUCLEOTIDE SEQUENCE [LARGE SCALE GENOMIC DNA]</scope>
    <source>
        <strain evidence="13">YM2019G1</strain>
    </source>
</reference>
<gene>
    <name evidence="13" type="ORF">F3Y22_tig00110988pilonHSYRG00100</name>
</gene>
<keyword evidence="5" id="KW-0418">Kinase</keyword>
<feature type="region of interest" description="Disordered" evidence="11">
    <location>
        <begin position="173"/>
        <end position="223"/>
    </location>
</feature>
<evidence type="ECO:0000256" key="3">
    <source>
        <dbReference type="ARBA" id="ARBA00022679"/>
    </source>
</evidence>
<dbReference type="InterPro" id="IPR014729">
    <property type="entry name" value="Rossmann-like_a/b/a_fold"/>
</dbReference>
<name>A0A6A2ZB22_HIBSY</name>
<evidence type="ECO:0000256" key="2">
    <source>
        <dbReference type="ARBA" id="ARBA00022527"/>
    </source>
</evidence>
<keyword evidence="7" id="KW-0067">ATP-binding</keyword>
<keyword evidence="6" id="KW-0833">Ubl conjugation pathway</keyword>
<organism evidence="13 14">
    <name type="scientific">Hibiscus syriacus</name>
    <name type="common">Rose of Sharon</name>
    <dbReference type="NCBI Taxonomy" id="106335"/>
    <lineage>
        <taxon>Eukaryota</taxon>
        <taxon>Viridiplantae</taxon>
        <taxon>Streptophyta</taxon>
        <taxon>Embryophyta</taxon>
        <taxon>Tracheophyta</taxon>
        <taxon>Spermatophyta</taxon>
        <taxon>Magnoliopsida</taxon>
        <taxon>eudicotyledons</taxon>
        <taxon>Gunneridae</taxon>
        <taxon>Pentapetalae</taxon>
        <taxon>rosids</taxon>
        <taxon>malvids</taxon>
        <taxon>Malvales</taxon>
        <taxon>Malvaceae</taxon>
        <taxon>Malvoideae</taxon>
        <taxon>Hibiscus</taxon>
    </lineage>
</organism>
<dbReference type="InterPro" id="IPR000719">
    <property type="entry name" value="Prot_kinase_dom"/>
</dbReference>
<dbReference type="CDD" id="cd01989">
    <property type="entry name" value="USP_STK_Ubox_N"/>
    <property type="match status" value="1"/>
</dbReference>
<dbReference type="GO" id="GO:0004674">
    <property type="term" value="F:protein serine/threonine kinase activity"/>
    <property type="evidence" value="ECO:0007669"/>
    <property type="project" value="UniProtKB-KW"/>
</dbReference>
<dbReference type="SMART" id="SM00220">
    <property type="entry name" value="S_TKc"/>
    <property type="match status" value="1"/>
</dbReference>
<dbReference type="Pfam" id="PF07714">
    <property type="entry name" value="PK_Tyr_Ser-Thr"/>
    <property type="match status" value="1"/>
</dbReference>
<dbReference type="InterPro" id="IPR011009">
    <property type="entry name" value="Kinase-like_dom_sf"/>
</dbReference>
<comment type="catalytic activity">
    <reaction evidence="1">
        <text>S-ubiquitinyl-[E2 ubiquitin-conjugating enzyme]-L-cysteine + [acceptor protein]-L-lysine = [E2 ubiquitin-conjugating enzyme]-L-cysteine + N(6)-ubiquitinyl-[acceptor protein]-L-lysine.</text>
        <dbReference type="EC" id="2.3.2.27"/>
    </reaction>
</comment>
<accession>A0A6A2ZB22</accession>
<evidence type="ECO:0000256" key="9">
    <source>
        <dbReference type="ARBA" id="ARBA00048679"/>
    </source>
</evidence>
<dbReference type="FunFam" id="3.30.200.20:FF:000162">
    <property type="entry name" value="Adenine nucleotide alpha hydrolase-like domain kinase"/>
    <property type="match status" value="1"/>
</dbReference>
<comment type="caution">
    <text evidence="13">The sequence shown here is derived from an EMBL/GenBank/DDBJ whole genome shotgun (WGS) entry which is preliminary data.</text>
</comment>
<dbReference type="SUPFAM" id="SSF56112">
    <property type="entry name" value="Protein kinase-like (PK-like)"/>
    <property type="match status" value="1"/>
</dbReference>
<dbReference type="FunFam" id="1.10.510.10:FF:001023">
    <property type="entry name" value="Os07g0541700 protein"/>
    <property type="match status" value="1"/>
</dbReference>
<dbReference type="PROSITE" id="PS00108">
    <property type="entry name" value="PROTEIN_KINASE_ST"/>
    <property type="match status" value="1"/>
</dbReference>
<dbReference type="GO" id="GO:0061630">
    <property type="term" value="F:ubiquitin protein ligase activity"/>
    <property type="evidence" value="ECO:0007669"/>
    <property type="project" value="UniProtKB-EC"/>
</dbReference>
<keyword evidence="3" id="KW-0808">Transferase</keyword>
<evidence type="ECO:0000256" key="5">
    <source>
        <dbReference type="ARBA" id="ARBA00022777"/>
    </source>
</evidence>
<evidence type="ECO:0000256" key="7">
    <source>
        <dbReference type="ARBA" id="ARBA00022840"/>
    </source>
</evidence>
<dbReference type="PANTHER" id="PTHR45647:SF76">
    <property type="entry name" value="PROTEIN KINASE DOMAIN-CONTAINING PROTEIN"/>
    <property type="match status" value="1"/>
</dbReference>
<dbReference type="GO" id="GO:0005524">
    <property type="term" value="F:ATP binding"/>
    <property type="evidence" value="ECO:0007669"/>
    <property type="project" value="UniProtKB-KW"/>
</dbReference>
<evidence type="ECO:0000256" key="10">
    <source>
        <dbReference type="SAM" id="Coils"/>
    </source>
</evidence>
<dbReference type="Gene3D" id="3.30.200.20">
    <property type="entry name" value="Phosphorylase Kinase, domain 1"/>
    <property type="match status" value="1"/>
</dbReference>
<evidence type="ECO:0000256" key="11">
    <source>
        <dbReference type="SAM" id="MobiDB-lite"/>
    </source>
</evidence>
<evidence type="ECO:0000313" key="14">
    <source>
        <dbReference type="Proteomes" id="UP000436088"/>
    </source>
</evidence>
<dbReference type="InterPro" id="IPR001245">
    <property type="entry name" value="Ser-Thr/Tyr_kinase_cat_dom"/>
</dbReference>
<evidence type="ECO:0000313" key="13">
    <source>
        <dbReference type="EMBL" id="KAE8688232.1"/>
    </source>
</evidence>